<dbReference type="OrthoDB" id="5344299at2"/>
<gene>
    <name evidence="1" type="ORF">FDK22_13310</name>
</gene>
<comment type="caution">
    <text evidence="1">The sequence shown here is derived from an EMBL/GenBank/DDBJ whole genome shotgun (WGS) entry which is preliminary data.</text>
</comment>
<keyword evidence="2" id="KW-1185">Reference proteome</keyword>
<name>A0A5R8XYA3_9BACT</name>
<dbReference type="AlphaFoldDB" id="A0A5R8XYA3"/>
<evidence type="ECO:0000313" key="2">
    <source>
        <dbReference type="Proteomes" id="UP000308901"/>
    </source>
</evidence>
<dbReference type="Proteomes" id="UP000308901">
    <property type="component" value="Unassembled WGS sequence"/>
</dbReference>
<accession>A0A5R8XYA3</accession>
<evidence type="ECO:0000313" key="1">
    <source>
        <dbReference type="EMBL" id="TLP36241.1"/>
    </source>
</evidence>
<reference evidence="1 2" key="1">
    <citation type="submission" date="2019-05" db="EMBL/GenBank/DDBJ databases">
        <title>Arcobacter sp. nov., isolated from sea sediment.</title>
        <authorList>
            <person name="Kim W."/>
        </authorList>
    </citation>
    <scope>NUCLEOTIDE SEQUENCE [LARGE SCALE GENOMIC DNA]</scope>
    <source>
        <strain evidence="1 2">CAU 1517</strain>
    </source>
</reference>
<dbReference type="RefSeq" id="WP_138153471.1">
    <property type="nucleotide sequence ID" value="NZ_VANU01000006.1"/>
</dbReference>
<dbReference type="EMBL" id="VANU01000006">
    <property type="protein sequence ID" value="TLP36241.1"/>
    <property type="molecule type" value="Genomic_DNA"/>
</dbReference>
<proteinExistence type="predicted"/>
<protein>
    <submittedName>
        <fullName evidence="1">Uncharacterized protein</fullName>
    </submittedName>
</protein>
<sequence length="110" mass="13055">MKLYGVKIDFDNIQSCGILPDMCLNFDHRFDELSENEKLLSYWNSHINDLLEETKDLVVINDETKSMVYSADNNAIELIKKHFKEIQLETIEYENINKCDYCVQHDYLQN</sequence>
<organism evidence="1 2">
    <name type="scientific">Arcobacter arenosus</name>
    <dbReference type="NCBI Taxonomy" id="2576037"/>
    <lineage>
        <taxon>Bacteria</taxon>
        <taxon>Pseudomonadati</taxon>
        <taxon>Campylobacterota</taxon>
        <taxon>Epsilonproteobacteria</taxon>
        <taxon>Campylobacterales</taxon>
        <taxon>Arcobacteraceae</taxon>
        <taxon>Arcobacter</taxon>
    </lineage>
</organism>